<dbReference type="PROSITE" id="PS51257">
    <property type="entry name" value="PROKAR_LIPOPROTEIN"/>
    <property type="match status" value="1"/>
</dbReference>
<evidence type="ECO:0000313" key="1">
    <source>
        <dbReference type="EMBL" id="MBB6059743.1"/>
    </source>
</evidence>
<name>A0A7W9T2B0_9BACT</name>
<evidence type="ECO:0008006" key="3">
    <source>
        <dbReference type="Google" id="ProtNLM"/>
    </source>
</evidence>
<dbReference type="AlphaFoldDB" id="A0A7W9T2B0"/>
<sequence length="184" mass="20641">MKPYNLLVAISWLMVSACTHTLHHSNAVTAIPHTCTFSELQEPMQIKFDEFEKQISAFEASQFPLDILVVEIRPGRADNELKRLIISPTGASLLAVRHNVQDSIFLEGSRVDTTTLRMNVTGHYMIDSNSPFAHTPTICTLVKRYGRTVYTSGVASSNLSCLPDSTKQRIQPGIYLARWLLQLH</sequence>
<gene>
    <name evidence="1" type="ORF">HNQ93_002603</name>
</gene>
<organism evidence="1 2">
    <name type="scientific">Hymenobacter luteus</name>
    <dbReference type="NCBI Taxonomy" id="1411122"/>
    <lineage>
        <taxon>Bacteria</taxon>
        <taxon>Pseudomonadati</taxon>
        <taxon>Bacteroidota</taxon>
        <taxon>Cytophagia</taxon>
        <taxon>Cytophagales</taxon>
        <taxon>Hymenobacteraceae</taxon>
        <taxon>Hymenobacter</taxon>
    </lineage>
</organism>
<comment type="caution">
    <text evidence="1">The sequence shown here is derived from an EMBL/GenBank/DDBJ whole genome shotgun (WGS) entry which is preliminary data.</text>
</comment>
<dbReference type="Proteomes" id="UP000532746">
    <property type="component" value="Unassembled WGS sequence"/>
</dbReference>
<proteinExistence type="predicted"/>
<evidence type="ECO:0000313" key="2">
    <source>
        <dbReference type="Proteomes" id="UP000532746"/>
    </source>
</evidence>
<reference evidence="1 2" key="1">
    <citation type="submission" date="2020-08" db="EMBL/GenBank/DDBJ databases">
        <title>Genomic Encyclopedia of Type Strains, Phase IV (KMG-IV): sequencing the most valuable type-strain genomes for metagenomic binning, comparative biology and taxonomic classification.</title>
        <authorList>
            <person name="Goeker M."/>
        </authorList>
    </citation>
    <scope>NUCLEOTIDE SEQUENCE [LARGE SCALE GENOMIC DNA]</scope>
    <source>
        <strain evidence="1 2">DSM 26718</strain>
    </source>
</reference>
<dbReference type="EMBL" id="JACHGG010000003">
    <property type="protein sequence ID" value="MBB6059743.1"/>
    <property type="molecule type" value="Genomic_DNA"/>
</dbReference>
<accession>A0A7W9T2B0</accession>
<keyword evidence="2" id="KW-1185">Reference proteome</keyword>
<protein>
    <recommendedName>
        <fullName evidence="3">Lipoprotein</fullName>
    </recommendedName>
</protein>